<evidence type="ECO:0000256" key="1">
    <source>
        <dbReference type="ARBA" id="ARBA00006479"/>
    </source>
</evidence>
<keyword evidence="2" id="KW-0808">Transferase</keyword>
<evidence type="ECO:0000313" key="2">
    <source>
        <dbReference type="EMBL" id="TCS54743.1"/>
    </source>
</evidence>
<dbReference type="OrthoDB" id="9810372at2"/>
<dbReference type="InterPro" id="IPR000600">
    <property type="entry name" value="ROK"/>
</dbReference>
<proteinExistence type="inferred from homology"/>
<comment type="similarity">
    <text evidence="1">Belongs to the ROK (NagC/XylR) family.</text>
</comment>
<name>A0A4R3ITP9_9RHOB</name>
<keyword evidence="2" id="KW-0418">Kinase</keyword>
<protein>
    <submittedName>
        <fullName evidence="2">Putative NBD/HSP70 family sugar kinase</fullName>
    </submittedName>
</protein>
<organism evidence="2 3">
    <name type="scientific">Primorskyibacter sedentarius</name>
    <dbReference type="NCBI Taxonomy" id="745311"/>
    <lineage>
        <taxon>Bacteria</taxon>
        <taxon>Pseudomonadati</taxon>
        <taxon>Pseudomonadota</taxon>
        <taxon>Alphaproteobacteria</taxon>
        <taxon>Rhodobacterales</taxon>
        <taxon>Roseobacteraceae</taxon>
        <taxon>Primorskyibacter</taxon>
    </lineage>
</organism>
<dbReference type="InterPro" id="IPR043129">
    <property type="entry name" value="ATPase_NBD"/>
</dbReference>
<dbReference type="InterPro" id="IPR036390">
    <property type="entry name" value="WH_DNA-bd_sf"/>
</dbReference>
<dbReference type="PANTHER" id="PTHR18964:SF149">
    <property type="entry name" value="BIFUNCTIONAL UDP-N-ACETYLGLUCOSAMINE 2-EPIMERASE_N-ACETYLMANNOSAMINE KINASE"/>
    <property type="match status" value="1"/>
</dbReference>
<dbReference type="Pfam" id="PF13412">
    <property type="entry name" value="HTH_24"/>
    <property type="match status" value="1"/>
</dbReference>
<dbReference type="Pfam" id="PF00480">
    <property type="entry name" value="ROK"/>
    <property type="match status" value="1"/>
</dbReference>
<dbReference type="AlphaFoldDB" id="A0A4R3ITP9"/>
<reference evidence="2 3" key="1">
    <citation type="submission" date="2019-03" db="EMBL/GenBank/DDBJ databases">
        <title>Genomic Encyclopedia of Type Strains, Phase IV (KMG-IV): sequencing the most valuable type-strain genomes for metagenomic binning, comparative biology and taxonomic classification.</title>
        <authorList>
            <person name="Goeker M."/>
        </authorList>
    </citation>
    <scope>NUCLEOTIDE SEQUENCE [LARGE SCALE GENOMIC DNA]</scope>
    <source>
        <strain evidence="2 3">DSM 104836</strain>
    </source>
</reference>
<dbReference type="InterPro" id="IPR036388">
    <property type="entry name" value="WH-like_DNA-bd_sf"/>
</dbReference>
<dbReference type="GO" id="GO:0016301">
    <property type="term" value="F:kinase activity"/>
    <property type="evidence" value="ECO:0007669"/>
    <property type="project" value="UniProtKB-KW"/>
</dbReference>
<dbReference type="SUPFAM" id="SSF53067">
    <property type="entry name" value="Actin-like ATPase domain"/>
    <property type="match status" value="1"/>
</dbReference>
<comment type="caution">
    <text evidence="2">The sequence shown here is derived from an EMBL/GenBank/DDBJ whole genome shotgun (WGS) entry which is preliminary data.</text>
</comment>
<dbReference type="Gene3D" id="1.10.10.10">
    <property type="entry name" value="Winged helix-like DNA-binding domain superfamily/Winged helix DNA-binding domain"/>
    <property type="match status" value="1"/>
</dbReference>
<dbReference type="Proteomes" id="UP000295696">
    <property type="component" value="Unassembled WGS sequence"/>
</dbReference>
<evidence type="ECO:0000313" key="3">
    <source>
        <dbReference type="Proteomes" id="UP000295696"/>
    </source>
</evidence>
<sequence length="390" mass="41124">MLSILPPQNTSPERAKSLNRRLVLGRVHATGEMGRAELSRACGLTIQAVSNIIAELVEEGLIRETGRRSTGRGLPATLYAINPKGAYALGVEVRPNALLAAVLDLTGRPVLTTRHALTDARPEAVSRELQALRLEMEQAQPEAVSRLLGAGVVMPGPFGTTGLSGTAADLPGWHELDARALFAEALGMPIDLDNDANAAAMAERVKGAAQGLDDYAYLYFGTGIGLGLVSQGRRVAGAFGNAGEIGHLRMQTKDGTAALEDVASRLSLQRRLAAHGRDAPDFDTLAALNAQDDAVLDEWISIAAPALAQAVHMIENLFDPETVILGGALPEGIVDRLIARMALPENSVSNRPGRAHPRLTRGECGRLTATLGAAALILNRAFSPQFAALD</sequence>
<dbReference type="SUPFAM" id="SSF46785">
    <property type="entry name" value="Winged helix' DNA-binding domain"/>
    <property type="match status" value="1"/>
</dbReference>
<gene>
    <name evidence="2" type="ORF">EDD52_13214</name>
</gene>
<dbReference type="EMBL" id="SLZU01000032">
    <property type="protein sequence ID" value="TCS54743.1"/>
    <property type="molecule type" value="Genomic_DNA"/>
</dbReference>
<dbReference type="Gene3D" id="3.30.420.40">
    <property type="match status" value="2"/>
</dbReference>
<keyword evidence="3" id="KW-1185">Reference proteome</keyword>
<accession>A0A4R3ITP9</accession>
<dbReference type="RefSeq" id="WP_132248731.1">
    <property type="nucleotide sequence ID" value="NZ_SLZU01000032.1"/>
</dbReference>
<dbReference type="PANTHER" id="PTHR18964">
    <property type="entry name" value="ROK (REPRESSOR, ORF, KINASE) FAMILY"/>
    <property type="match status" value="1"/>
</dbReference>